<dbReference type="EMBL" id="JBHTLK010000185">
    <property type="protein sequence ID" value="MFD1150800.1"/>
    <property type="molecule type" value="Genomic_DNA"/>
</dbReference>
<feature type="transmembrane region" description="Helical" evidence="2">
    <location>
        <begin position="136"/>
        <end position="159"/>
    </location>
</feature>
<feature type="transmembrane region" description="Helical" evidence="2">
    <location>
        <begin position="85"/>
        <end position="115"/>
    </location>
</feature>
<keyword evidence="2" id="KW-0812">Transmembrane</keyword>
<feature type="transmembrane region" description="Helical" evidence="2">
    <location>
        <begin position="215"/>
        <end position="232"/>
    </location>
</feature>
<keyword evidence="2" id="KW-1133">Transmembrane helix</keyword>
<evidence type="ECO:0000256" key="2">
    <source>
        <dbReference type="SAM" id="Phobius"/>
    </source>
</evidence>
<feature type="transmembrane region" description="Helical" evidence="2">
    <location>
        <begin position="179"/>
        <end position="203"/>
    </location>
</feature>
<dbReference type="RefSeq" id="WP_380727217.1">
    <property type="nucleotide sequence ID" value="NZ_JBHTLK010000185.1"/>
</dbReference>
<evidence type="ECO:0000313" key="4">
    <source>
        <dbReference type="Proteomes" id="UP001597168"/>
    </source>
</evidence>
<organism evidence="3 4">
    <name type="scientific">Saccharothrix hoggarensis</name>
    <dbReference type="NCBI Taxonomy" id="913853"/>
    <lineage>
        <taxon>Bacteria</taxon>
        <taxon>Bacillati</taxon>
        <taxon>Actinomycetota</taxon>
        <taxon>Actinomycetes</taxon>
        <taxon>Pseudonocardiales</taxon>
        <taxon>Pseudonocardiaceae</taxon>
        <taxon>Saccharothrix</taxon>
    </lineage>
</organism>
<reference evidence="4" key="1">
    <citation type="journal article" date="2019" name="Int. J. Syst. Evol. Microbiol.">
        <title>The Global Catalogue of Microorganisms (GCM) 10K type strain sequencing project: providing services to taxonomists for standard genome sequencing and annotation.</title>
        <authorList>
            <consortium name="The Broad Institute Genomics Platform"/>
            <consortium name="The Broad Institute Genome Sequencing Center for Infectious Disease"/>
            <person name="Wu L."/>
            <person name="Ma J."/>
        </authorList>
    </citation>
    <scope>NUCLEOTIDE SEQUENCE [LARGE SCALE GENOMIC DNA]</scope>
    <source>
        <strain evidence="4">CCUG 60214</strain>
    </source>
</reference>
<protein>
    <recommendedName>
        <fullName evidence="5">Cytochrome c biogenesis protein CcdA</fullName>
    </recommendedName>
</protein>
<evidence type="ECO:0000256" key="1">
    <source>
        <dbReference type="SAM" id="MobiDB-lite"/>
    </source>
</evidence>
<feature type="compositionally biased region" description="Basic and acidic residues" evidence="1">
    <location>
        <begin position="11"/>
        <end position="21"/>
    </location>
</feature>
<sequence>MSTPTKQTPPADRRPPADRGPRAVVGSAPVLAVDLYPRRRWLTIGLSALAGFLLTVVWSAEFVDSTIGDTVANSLLGHDAKATPIAGVGAGILFALVTGLAGTFTACNVAVFGAMAPALRGSASRMGRLRAVLRPLGWMCVGMVAVSAAYGVVVALVGTRMPQFQTAANVAGVLSPRSIQSMVVFGLVGLAMIYLGLAAAGVVRDPLARLTRRHPNAPMVVMGALVGAFLIGRPFGLFRALFRDAAESGNVLYGAAAFTLQSVGNIAVMAIALILLTQLAGNRLQRWFAANPRRLATLTTAAFVAAGVFTLLYWDLRLLERRGILPWYPVAPWV</sequence>
<evidence type="ECO:0000313" key="3">
    <source>
        <dbReference type="EMBL" id="MFD1150800.1"/>
    </source>
</evidence>
<dbReference type="Proteomes" id="UP001597168">
    <property type="component" value="Unassembled WGS sequence"/>
</dbReference>
<accession>A0ABW3R1L6</accession>
<gene>
    <name evidence="3" type="ORF">ACFQ3T_27040</name>
</gene>
<proteinExistence type="predicted"/>
<feature type="transmembrane region" description="Helical" evidence="2">
    <location>
        <begin position="295"/>
        <end position="314"/>
    </location>
</feature>
<feature type="transmembrane region" description="Helical" evidence="2">
    <location>
        <begin position="252"/>
        <end position="275"/>
    </location>
</feature>
<comment type="caution">
    <text evidence="3">The sequence shown here is derived from an EMBL/GenBank/DDBJ whole genome shotgun (WGS) entry which is preliminary data.</text>
</comment>
<name>A0ABW3R1L6_9PSEU</name>
<feature type="transmembrane region" description="Helical" evidence="2">
    <location>
        <begin position="41"/>
        <end position="60"/>
    </location>
</feature>
<evidence type="ECO:0008006" key="5">
    <source>
        <dbReference type="Google" id="ProtNLM"/>
    </source>
</evidence>
<keyword evidence="4" id="KW-1185">Reference proteome</keyword>
<keyword evidence="2" id="KW-0472">Membrane</keyword>
<feature type="region of interest" description="Disordered" evidence="1">
    <location>
        <begin position="1"/>
        <end position="22"/>
    </location>
</feature>